<evidence type="ECO:0000256" key="6">
    <source>
        <dbReference type="ARBA" id="ARBA00022989"/>
    </source>
</evidence>
<feature type="transmembrane region" description="Helical" evidence="9">
    <location>
        <begin position="180"/>
        <end position="202"/>
    </location>
</feature>
<organism evidence="12 13">
    <name type="scientific">Pomatorhinus ruficollis</name>
    <name type="common">streak-breasted scimitar babbler</name>
    <dbReference type="NCBI Taxonomy" id="932028"/>
    <lineage>
        <taxon>Eukaryota</taxon>
        <taxon>Metazoa</taxon>
        <taxon>Chordata</taxon>
        <taxon>Craniata</taxon>
        <taxon>Vertebrata</taxon>
        <taxon>Euteleostomi</taxon>
        <taxon>Archelosauria</taxon>
        <taxon>Archosauria</taxon>
        <taxon>Dinosauria</taxon>
        <taxon>Saurischia</taxon>
        <taxon>Theropoda</taxon>
        <taxon>Coelurosauria</taxon>
        <taxon>Aves</taxon>
        <taxon>Neognathae</taxon>
        <taxon>Neoaves</taxon>
        <taxon>Telluraves</taxon>
        <taxon>Australaves</taxon>
        <taxon>Passeriformes</taxon>
        <taxon>Sylvioidea</taxon>
        <taxon>Timaliidae</taxon>
        <taxon>Pomatorhinus</taxon>
    </lineage>
</organism>
<dbReference type="InterPro" id="IPR003020">
    <property type="entry name" value="HCO3_transpt_euk"/>
</dbReference>
<dbReference type="GO" id="GO:0015106">
    <property type="term" value="F:bicarbonate transmembrane transporter activity"/>
    <property type="evidence" value="ECO:0007669"/>
    <property type="project" value="TreeGrafter"/>
</dbReference>
<evidence type="ECO:0000256" key="3">
    <source>
        <dbReference type="ARBA" id="ARBA00022448"/>
    </source>
</evidence>
<keyword evidence="7" id="KW-0406">Ion transport</keyword>
<evidence type="ECO:0000256" key="8">
    <source>
        <dbReference type="ARBA" id="ARBA00023136"/>
    </source>
</evidence>
<feature type="transmembrane region" description="Helical" evidence="9">
    <location>
        <begin position="214"/>
        <end position="245"/>
    </location>
</feature>
<accession>A0A7L4JF18</accession>
<evidence type="ECO:0000256" key="2">
    <source>
        <dbReference type="ARBA" id="ARBA00010993"/>
    </source>
</evidence>
<sequence length="553" mass="60689">GCAAFLEQPMLAFVRLKDAVTLDGVLDVSIPARFLVVVLGPDTPQISYHEIGRAIATMMSERVFRRDAYLAEARQDLVRGVEDFLDASIVLPPTEGPNEQLLRALVPLQRELLRRRYQPVERLDIGEFIKDLGPDDTGAAGDDDPLRRTGRPFGGLVRDIRRRYPKYLSDIRDALNPQCLAAVIFIYFAALSPAITFGGLLGEKTNGMMGVSELLISTCVQCVLFSLLSAQPLLVVGFSGPLLVFEEAFYSFCSSNGMEYIVGRVWIGFWLILLVLVVVACEGSFLVRYLTEIRAGEGCGVPGGLGIEGSSPGCCVTNRSLCPHSLIVSKPERKLVKGTGFHLDLLLIVAMGGLAALFGMPWLSATTVRTITHANALTVMSKSSAPGEKSQILEVKEQRISGLLVAVLIGELGRGPQMGSEGWGPPGTLPNLSFSPAGVSILMEPILKYIPLAVLFGIFLYMGVTSLFGIQLFDRILLLLKPPKYHPDEPYVTRVKTWRMHLFTFTQIIFLVVLWVVKSTPASLALPFVLILTVPLRRFLLPKIFRDIELKCV</sequence>
<dbReference type="PROSITE" id="PS00219">
    <property type="entry name" value="ANION_EXCHANGER_1"/>
    <property type="match status" value="1"/>
</dbReference>
<keyword evidence="8 9" id="KW-0472">Membrane</keyword>
<dbReference type="GO" id="GO:0051453">
    <property type="term" value="P:regulation of intracellular pH"/>
    <property type="evidence" value="ECO:0007669"/>
    <property type="project" value="TreeGrafter"/>
</dbReference>
<dbReference type="InterPro" id="IPR016152">
    <property type="entry name" value="PTrfase/Anion_transptr"/>
</dbReference>
<dbReference type="PANTHER" id="PTHR11453:SF12">
    <property type="entry name" value="BAND 3 ANION TRANSPORT PROTEIN"/>
    <property type="match status" value="1"/>
</dbReference>
<dbReference type="Pfam" id="PF00955">
    <property type="entry name" value="HCO3_cotransp"/>
    <property type="match status" value="3"/>
</dbReference>
<keyword evidence="4" id="KW-1003">Cell membrane</keyword>
<evidence type="ECO:0000256" key="1">
    <source>
        <dbReference type="ARBA" id="ARBA00004651"/>
    </source>
</evidence>
<evidence type="ECO:0000259" key="10">
    <source>
        <dbReference type="Pfam" id="PF00955"/>
    </source>
</evidence>
<dbReference type="GO" id="GO:0005452">
    <property type="term" value="F:solute:inorganic anion antiporter activity"/>
    <property type="evidence" value="ECO:0007669"/>
    <property type="project" value="InterPro"/>
</dbReference>
<evidence type="ECO:0000256" key="4">
    <source>
        <dbReference type="ARBA" id="ARBA00022475"/>
    </source>
</evidence>
<keyword evidence="5 9" id="KW-0812">Transmembrane</keyword>
<dbReference type="Pfam" id="PF07565">
    <property type="entry name" value="Band_3_cyto"/>
    <property type="match status" value="1"/>
</dbReference>
<evidence type="ECO:0000259" key="11">
    <source>
        <dbReference type="Pfam" id="PF07565"/>
    </source>
</evidence>
<evidence type="ECO:0000313" key="12">
    <source>
        <dbReference type="EMBL" id="NXY39460.1"/>
    </source>
</evidence>
<feature type="non-terminal residue" evidence="12">
    <location>
        <position position="1"/>
    </location>
</feature>
<feature type="non-terminal residue" evidence="12">
    <location>
        <position position="553"/>
    </location>
</feature>
<protein>
    <submittedName>
        <fullName evidence="12">B3AT protein</fullName>
    </submittedName>
</protein>
<dbReference type="InterPro" id="IPR013769">
    <property type="entry name" value="Band3_cytoplasmic_dom"/>
</dbReference>
<dbReference type="PRINTS" id="PR01231">
    <property type="entry name" value="HCO3TRNSPORT"/>
</dbReference>
<feature type="domain" description="Bicarbonate transporter-like transmembrane" evidence="10">
    <location>
        <begin position="437"/>
        <end position="552"/>
    </location>
</feature>
<feature type="transmembrane region" description="Helical" evidence="9">
    <location>
        <begin position="498"/>
        <end position="517"/>
    </location>
</feature>
<evidence type="ECO:0000256" key="9">
    <source>
        <dbReference type="SAM" id="Phobius"/>
    </source>
</evidence>
<dbReference type="FunFam" id="1.10.287.570:FF:000001">
    <property type="entry name" value="Anion exchange protein"/>
    <property type="match status" value="1"/>
</dbReference>
<feature type="transmembrane region" description="Helical" evidence="9">
    <location>
        <begin position="523"/>
        <end position="541"/>
    </location>
</feature>
<dbReference type="InterPro" id="IPR018241">
    <property type="entry name" value="Anion_exchange_CS"/>
</dbReference>
<dbReference type="AlphaFoldDB" id="A0A7L4JF18"/>
<evidence type="ECO:0000313" key="13">
    <source>
        <dbReference type="Proteomes" id="UP000572837"/>
    </source>
</evidence>
<reference evidence="12 13" key="1">
    <citation type="submission" date="2020-02" db="EMBL/GenBank/DDBJ databases">
        <title>Bird 10,000 Genomes (B10K) Project - Family phase.</title>
        <authorList>
            <person name="Zhang G."/>
        </authorList>
    </citation>
    <scope>NUCLEOTIDE SEQUENCE [LARGE SCALE GENOMIC DNA]</scope>
    <source>
        <strain evidence="12">B10K-IZ-033-81</strain>
        <tissue evidence="12">Muscle</tissue>
    </source>
</reference>
<gene>
    <name evidence="12" type="primary">Slc4a1</name>
    <name evidence="12" type="ORF">PORRUF_R13930</name>
</gene>
<keyword evidence="3" id="KW-0813">Transport</keyword>
<dbReference type="GO" id="GO:0016323">
    <property type="term" value="C:basolateral plasma membrane"/>
    <property type="evidence" value="ECO:0007669"/>
    <property type="project" value="TreeGrafter"/>
</dbReference>
<feature type="transmembrane region" description="Helical" evidence="9">
    <location>
        <begin position="343"/>
        <end position="363"/>
    </location>
</feature>
<dbReference type="Proteomes" id="UP000572837">
    <property type="component" value="Unassembled WGS sequence"/>
</dbReference>
<dbReference type="EMBL" id="VZSW01003942">
    <property type="protein sequence ID" value="NXY39460.1"/>
    <property type="molecule type" value="Genomic_DNA"/>
</dbReference>
<dbReference type="Gene3D" id="3.40.930.10">
    <property type="entry name" value="Mannitol-specific EII, Chain A"/>
    <property type="match status" value="1"/>
</dbReference>
<keyword evidence="6 9" id="KW-1133">Transmembrane helix</keyword>
<feature type="domain" description="Band 3 cytoplasmic" evidence="11">
    <location>
        <begin position="1"/>
        <end position="96"/>
    </location>
</feature>
<dbReference type="GO" id="GO:0008509">
    <property type="term" value="F:monoatomic anion transmembrane transporter activity"/>
    <property type="evidence" value="ECO:0007669"/>
    <property type="project" value="InterPro"/>
</dbReference>
<evidence type="ECO:0000256" key="7">
    <source>
        <dbReference type="ARBA" id="ARBA00023065"/>
    </source>
</evidence>
<comment type="subcellular location">
    <subcellularLocation>
        <location evidence="1">Cell membrane</location>
        <topology evidence="1">Multi-pass membrane protein</topology>
    </subcellularLocation>
</comment>
<feature type="transmembrane region" description="Helical" evidence="9">
    <location>
        <begin position="265"/>
        <end position="287"/>
    </location>
</feature>
<dbReference type="InterPro" id="IPR011531">
    <property type="entry name" value="HCO3_transpt-like_TM_dom"/>
</dbReference>
<comment type="caution">
    <text evidence="12">The sequence shown here is derived from an EMBL/GenBank/DDBJ whole genome shotgun (WGS) entry which is preliminary data.</text>
</comment>
<dbReference type="FunFam" id="3.40.930.10:FF:000020">
    <property type="entry name" value="Anion exchange protein"/>
    <property type="match status" value="1"/>
</dbReference>
<dbReference type="SUPFAM" id="SSF55804">
    <property type="entry name" value="Phoshotransferase/anion transport protein"/>
    <property type="match status" value="1"/>
</dbReference>
<proteinExistence type="inferred from homology"/>
<name>A0A7L4JF18_9PASS</name>
<feature type="domain" description="Bicarbonate transporter-like transmembrane" evidence="10">
    <location>
        <begin position="151"/>
        <end position="292"/>
    </location>
</feature>
<dbReference type="PANTHER" id="PTHR11453">
    <property type="entry name" value="ANION EXCHANGE PROTEIN"/>
    <property type="match status" value="1"/>
</dbReference>
<evidence type="ECO:0000256" key="5">
    <source>
        <dbReference type="ARBA" id="ARBA00022692"/>
    </source>
</evidence>
<comment type="similarity">
    <text evidence="2">Belongs to the anion exchanger (TC 2.A.31) family.</text>
</comment>
<feature type="domain" description="Bicarbonate transporter-like transmembrane" evidence="10">
    <location>
        <begin position="326"/>
        <end position="410"/>
    </location>
</feature>
<dbReference type="Gene3D" id="1.10.287.570">
    <property type="entry name" value="Helical hairpin bin"/>
    <property type="match status" value="1"/>
</dbReference>
<keyword evidence="13" id="KW-1185">Reference proteome</keyword>
<feature type="transmembrane region" description="Helical" evidence="9">
    <location>
        <begin position="449"/>
        <end position="477"/>
    </location>
</feature>